<evidence type="ECO:0000313" key="2">
    <source>
        <dbReference type="EMBL" id="KAB7493687.1"/>
    </source>
</evidence>
<keyword evidence="3" id="KW-1185">Reference proteome</keyword>
<dbReference type="InterPro" id="IPR007720">
    <property type="entry name" value="PigQ/GPI1"/>
</dbReference>
<dbReference type="Pfam" id="PF05024">
    <property type="entry name" value="Gpi1"/>
    <property type="match status" value="1"/>
</dbReference>
<protein>
    <submittedName>
        <fullName evidence="2">Phosphatidylinositol N-acetylglucosaminyltransferase subunit Q</fullName>
    </submittedName>
</protein>
<accession>A0A5N5SHW8</accession>
<evidence type="ECO:0000256" key="1">
    <source>
        <dbReference type="SAM" id="Phobius"/>
    </source>
</evidence>
<dbReference type="Proteomes" id="UP000326759">
    <property type="component" value="Unassembled WGS sequence"/>
</dbReference>
<evidence type="ECO:0000313" key="3">
    <source>
        <dbReference type="Proteomes" id="UP000326759"/>
    </source>
</evidence>
<gene>
    <name evidence="2" type="primary">Pigq</name>
    <name evidence="2" type="ORF">Anas_12035</name>
</gene>
<sequence length="488" mass="56035">FSGENGSVKEPGMIVIDNSVENEFSQDCIGRISASFDTDSLRKSVFIIINNDPFSICVFINNYKVYLEDLNIIYYNPSQIEKSCILSNSNFHNAYFSKSIEHFIQRVKRKKVADEKYKNVTPFFVYYMISLYVSFTSNIIKALDSVNEFLMKRFSVKSCSLQQLSHRLQQINYLTFNIIEKKLVVKRLIGVLLFDILLGIGCFIVISQWTSSFELHYYFQVTTKGIATKVQELLNWLSGAPAGLKLNQPLSETLASFFSYHVYLWTMYVGVASPLLQVMTKLFVSIGLFGVSLQIALLADFLSLGLIHIHTFYIYAARLHMLQVSLLGSQWRGFRGRKWNPLKEREDSRSEHRQRPLIKAFSAFGFTFVLFLMPTTTVYYCVFVVLRVLLLSIQGLFSLFLWALNSNPIYILVLHVFGSQHLKGNLHFELLTNEDQIQESPLELRLTVKSSSITDSVKSSYCSTLFPSMPKLDFVYICNSLIYADKLL</sequence>
<feature type="non-terminal residue" evidence="2">
    <location>
        <position position="1"/>
    </location>
</feature>
<keyword evidence="1" id="KW-0472">Membrane</keyword>
<dbReference type="OrthoDB" id="70250at2759"/>
<dbReference type="PANTHER" id="PTHR21329:SF3">
    <property type="entry name" value="PHOSPHATIDYLINOSITOL N-ACETYLGLUCOSAMINYLTRANSFERASE SUBUNIT Q"/>
    <property type="match status" value="1"/>
</dbReference>
<dbReference type="GO" id="GO:0016757">
    <property type="term" value="F:glycosyltransferase activity"/>
    <property type="evidence" value="ECO:0007669"/>
    <property type="project" value="UniProtKB-KW"/>
</dbReference>
<feature type="transmembrane region" description="Helical" evidence="1">
    <location>
        <begin position="188"/>
        <end position="209"/>
    </location>
</feature>
<keyword evidence="2" id="KW-0328">Glycosyltransferase</keyword>
<dbReference type="GO" id="GO:0006506">
    <property type="term" value="P:GPI anchor biosynthetic process"/>
    <property type="evidence" value="ECO:0007669"/>
    <property type="project" value="InterPro"/>
</dbReference>
<organism evidence="2 3">
    <name type="scientific">Armadillidium nasatum</name>
    <dbReference type="NCBI Taxonomy" id="96803"/>
    <lineage>
        <taxon>Eukaryota</taxon>
        <taxon>Metazoa</taxon>
        <taxon>Ecdysozoa</taxon>
        <taxon>Arthropoda</taxon>
        <taxon>Crustacea</taxon>
        <taxon>Multicrustacea</taxon>
        <taxon>Malacostraca</taxon>
        <taxon>Eumalacostraca</taxon>
        <taxon>Peracarida</taxon>
        <taxon>Isopoda</taxon>
        <taxon>Oniscidea</taxon>
        <taxon>Crinocheta</taxon>
        <taxon>Armadillidiidae</taxon>
        <taxon>Armadillidium</taxon>
    </lineage>
</organism>
<feature type="transmembrane region" description="Helical" evidence="1">
    <location>
        <begin position="257"/>
        <end position="276"/>
    </location>
</feature>
<dbReference type="GO" id="GO:0005783">
    <property type="term" value="C:endoplasmic reticulum"/>
    <property type="evidence" value="ECO:0007669"/>
    <property type="project" value="TreeGrafter"/>
</dbReference>
<feature type="transmembrane region" description="Helical" evidence="1">
    <location>
        <begin position="283"/>
        <end position="306"/>
    </location>
</feature>
<dbReference type="EMBL" id="SEYY01025075">
    <property type="protein sequence ID" value="KAB7493687.1"/>
    <property type="molecule type" value="Genomic_DNA"/>
</dbReference>
<dbReference type="GO" id="GO:0016020">
    <property type="term" value="C:membrane"/>
    <property type="evidence" value="ECO:0007669"/>
    <property type="project" value="InterPro"/>
</dbReference>
<name>A0A5N5SHW8_9CRUS</name>
<comment type="caution">
    <text evidence="2">The sequence shown here is derived from an EMBL/GenBank/DDBJ whole genome shotgun (WGS) entry which is preliminary data.</text>
</comment>
<keyword evidence="1" id="KW-0812">Transmembrane</keyword>
<keyword evidence="2" id="KW-0808">Transferase</keyword>
<reference evidence="2 3" key="1">
    <citation type="journal article" date="2019" name="PLoS Biol.">
        <title>Sex chromosomes control vertical transmission of feminizing Wolbachia symbionts in an isopod.</title>
        <authorList>
            <person name="Becking T."/>
            <person name="Chebbi M.A."/>
            <person name="Giraud I."/>
            <person name="Moumen B."/>
            <person name="Laverre T."/>
            <person name="Caubet Y."/>
            <person name="Peccoud J."/>
            <person name="Gilbert C."/>
            <person name="Cordaux R."/>
        </authorList>
    </citation>
    <scope>NUCLEOTIDE SEQUENCE [LARGE SCALE GENOMIC DNA]</scope>
    <source>
        <strain evidence="2">ANa2</strain>
        <tissue evidence="2">Whole body excluding digestive tract and cuticle</tissue>
    </source>
</reference>
<keyword evidence="1" id="KW-1133">Transmembrane helix</keyword>
<proteinExistence type="predicted"/>
<dbReference type="PANTHER" id="PTHR21329">
    <property type="entry name" value="PHOSPHATIDYLINOSITOL N-ACETYLGLUCOSAMINYLTRANSFERASE SUBUNIT Q-RELATED"/>
    <property type="match status" value="1"/>
</dbReference>
<feature type="transmembrane region" description="Helical" evidence="1">
    <location>
        <begin position="379"/>
        <end position="404"/>
    </location>
</feature>
<dbReference type="AlphaFoldDB" id="A0A5N5SHW8"/>